<feature type="domain" description="Glycosyltransferase 2-like" evidence="1">
    <location>
        <begin position="740"/>
        <end position="857"/>
    </location>
</feature>
<proteinExistence type="predicted"/>
<dbReference type="Proteomes" id="UP000266615">
    <property type="component" value="Unassembled WGS sequence"/>
</dbReference>
<dbReference type="EMBL" id="QYZP01000001">
    <property type="protein sequence ID" value="RJN32961.1"/>
    <property type="molecule type" value="Genomic_DNA"/>
</dbReference>
<dbReference type="GO" id="GO:0016758">
    <property type="term" value="F:hexosyltransferase activity"/>
    <property type="evidence" value="ECO:0007669"/>
    <property type="project" value="UniProtKB-ARBA"/>
</dbReference>
<comment type="caution">
    <text evidence="2">The sequence shown here is derived from an EMBL/GenBank/DDBJ whole genome shotgun (WGS) entry which is preliminary data.</text>
</comment>
<name>A0A3A4F5E5_9MICC</name>
<dbReference type="PANTHER" id="PTHR22916">
    <property type="entry name" value="GLYCOSYLTRANSFERASE"/>
    <property type="match status" value="1"/>
</dbReference>
<dbReference type="InterPro" id="IPR029044">
    <property type="entry name" value="Nucleotide-diphossugar_trans"/>
</dbReference>
<gene>
    <name evidence="2" type="ORF">D3250_03910</name>
</gene>
<dbReference type="SUPFAM" id="SSF53448">
    <property type="entry name" value="Nucleotide-diphospho-sugar transferases"/>
    <property type="match status" value="1"/>
</dbReference>
<dbReference type="Pfam" id="PF00535">
    <property type="entry name" value="Glycos_transf_2"/>
    <property type="match status" value="1"/>
</dbReference>
<keyword evidence="2" id="KW-0808">Transferase</keyword>
<keyword evidence="3" id="KW-1185">Reference proteome</keyword>
<evidence type="ECO:0000259" key="1">
    <source>
        <dbReference type="Pfam" id="PF00535"/>
    </source>
</evidence>
<dbReference type="SUPFAM" id="SSF53756">
    <property type="entry name" value="UDP-Glycosyltransferase/glycogen phosphorylase"/>
    <property type="match status" value="1"/>
</dbReference>
<reference evidence="2 3" key="1">
    <citation type="submission" date="2018-09" db="EMBL/GenBank/DDBJ databases">
        <title>Nesterenkonia natronophila sp. nov., an alkaliphilic actinobacteriume isolated from a soda lake, and emended description of the genus Nesterenkonia.</title>
        <authorList>
            <person name="Menes R.J."/>
            <person name="Iriarte A."/>
        </authorList>
    </citation>
    <scope>NUCLEOTIDE SEQUENCE [LARGE SCALE GENOMIC DNA]</scope>
    <source>
        <strain evidence="2 3">M8</strain>
    </source>
</reference>
<dbReference type="Gene3D" id="3.90.550.10">
    <property type="entry name" value="Spore Coat Polysaccharide Biosynthesis Protein SpsA, Chain A"/>
    <property type="match status" value="1"/>
</dbReference>
<dbReference type="RefSeq" id="WP_119902005.1">
    <property type="nucleotide sequence ID" value="NZ_QYZP01000001.1"/>
</dbReference>
<dbReference type="CDD" id="cd00761">
    <property type="entry name" value="Glyco_tranf_GTA_type"/>
    <property type="match status" value="1"/>
</dbReference>
<evidence type="ECO:0000313" key="2">
    <source>
        <dbReference type="EMBL" id="RJN32961.1"/>
    </source>
</evidence>
<accession>A0A3A4F5E5</accession>
<organism evidence="2 3">
    <name type="scientific">Nesterenkonia natronophila</name>
    <dbReference type="NCBI Taxonomy" id="2174932"/>
    <lineage>
        <taxon>Bacteria</taxon>
        <taxon>Bacillati</taxon>
        <taxon>Actinomycetota</taxon>
        <taxon>Actinomycetes</taxon>
        <taxon>Micrococcales</taxon>
        <taxon>Micrococcaceae</taxon>
        <taxon>Nesterenkonia</taxon>
    </lineage>
</organism>
<sequence length="1358" mass="151344">MQYKVVNFRADRISGWLFDPDAPAVRKRIAVMVNGECTTTLICNVFRAELSADAFPTRNIGFLGSLPPNLWTGETHQVSLQDPTTGETFVEGALETPDARISAEAEVSGDVRITARGEVGGWVARAGDRTTVQVLVDGQEIFKERANQKKLRFNGNDFEVTAPPEFTFSAQVPPEYFDDEQHFVEVRVNATETTVAQSTLRLVSAHREKAALEADRLAAAEIDKFEPWRKDSSQASAVQLEMLSVTATFARASLAGERLHARLLLRVGEETAVLHPVAEPHGDVGSLDTPSQHYAAEIGAGVGFEQMSLFTVGDPLATTFDLRLGDEGGRRPAGVPHTLAEDHEGELVLSPAELDAGTFGGHAFHTAVLDVPVQVVLDELTEDGPRTLAWAEASEGSKDVRRRFGISTGSYSLPLPVEVLRRTSHLTLRAVHARGEEVLWEDDEFYPSNQFLLAQSLNTSSRSKSSDLVKRARQAGREHFVESFLGTYKYGQADLSIEDITEALNAGEQGGCDVLEPSSGAIWYWLKELRAHPGRIDWFTQTAVRNRIGDARDVLAYAASKGRFDFPRVHGLLESARIEMFRQDAEEQLRRDHWASGVLSLARYLYSAPRDEIDYLDALTLYGMLEKWRGLERIEATDRSYYGDLLIWRGEFMRAAAVLTAVDPDPVFDYSQNLLALNAVNPNVNEETNLPAPWHSEFNELLKQGGASGIGLPKEKVSFYALTSEVEGPHARMEDGPLVSVIVPIFEPSCATDVAVASLLGQTWGNLEVIIVDDCSPSMDEHGEPTGYREQLERYSASDSRVRVVFNQKNRGAYSVRNDGLDLARGEFVTVADKDDWHHPQQIEIQAKQLMENPELVANESNWIRVDEDLKFIMRSATGKVVYPSLPSLMFRREQVVRDLGYWDPVRKSGDSEFKSRLENFYGTKVEPVIDAPLAFALMDGANLTREDMGVGYLAPDRRAYLRGYKRWHRDIREEGADAFMPKSPQERRFVAPPSFLPRKVAEPPNYDVVFASEFGFLAGNSTSLFNEISVCLKAGLRVGVIPIQNGLIPSASKRQFARKVDDLVLSGQVDRLSLDVEASADLLIVRWPTAVQAVRDTSAQLKAGRAVVVSNHPPYEPSGERRSYDVSQVTRNVERLFGVRPLWAPQSEQIGAMLAPMMPASDLADFSWKGIIALQEEHARRNRFDPSRRPVIGRHGRDDAAKWPSDRAVFRQVYPVDGSAEVCILGGTKVPQKLGYLPPRPKGWEVYVFNEIEVGEYLAHKIDFFVYFHSDGWLEAFGMAIIEAMSYGVVCVLPQHFEPVFGDAAVYAEPHDVQSVVLSLWDASEYAEQQRLALEFVERECTPEAYVRRLRKLNVGV</sequence>
<dbReference type="PANTHER" id="PTHR22916:SF3">
    <property type="entry name" value="UDP-GLCNAC:BETAGAL BETA-1,3-N-ACETYLGLUCOSAMINYLTRANSFERASE-LIKE PROTEIN 1"/>
    <property type="match status" value="1"/>
</dbReference>
<protein>
    <submittedName>
        <fullName evidence="2">Glycosyltransferase</fullName>
    </submittedName>
</protein>
<dbReference type="InterPro" id="IPR001173">
    <property type="entry name" value="Glyco_trans_2-like"/>
</dbReference>
<evidence type="ECO:0000313" key="3">
    <source>
        <dbReference type="Proteomes" id="UP000266615"/>
    </source>
</evidence>